<gene>
    <name evidence="11" type="ORF">GCM10022212_37200</name>
</gene>
<dbReference type="SUPFAM" id="SSF101498">
    <property type="entry name" value="Anti-sigma factor FlgM"/>
    <property type="match status" value="1"/>
</dbReference>
<keyword evidence="12" id="KW-1185">Reference proteome</keyword>
<evidence type="ECO:0000313" key="12">
    <source>
        <dbReference type="Proteomes" id="UP001501353"/>
    </source>
</evidence>
<dbReference type="Pfam" id="PF04316">
    <property type="entry name" value="FlgM"/>
    <property type="match status" value="1"/>
</dbReference>
<organism evidence="11 12">
    <name type="scientific">Actimicrobium antarcticum</name>
    <dbReference type="NCBI Taxonomy" id="1051899"/>
    <lineage>
        <taxon>Bacteria</taxon>
        <taxon>Pseudomonadati</taxon>
        <taxon>Pseudomonadota</taxon>
        <taxon>Betaproteobacteria</taxon>
        <taxon>Burkholderiales</taxon>
        <taxon>Oxalobacteraceae</taxon>
        <taxon>Actimicrobium</taxon>
    </lineage>
</organism>
<evidence type="ECO:0000256" key="8">
    <source>
        <dbReference type="ARBA" id="ARBA00030117"/>
    </source>
</evidence>
<evidence type="ECO:0000256" key="3">
    <source>
        <dbReference type="ARBA" id="ARBA00022491"/>
    </source>
</evidence>
<dbReference type="InterPro" id="IPR031316">
    <property type="entry name" value="FlgM_C"/>
</dbReference>
<reference evidence="12" key="1">
    <citation type="journal article" date="2019" name="Int. J. Syst. Evol. Microbiol.">
        <title>The Global Catalogue of Microorganisms (GCM) 10K type strain sequencing project: providing services to taxonomists for standard genome sequencing and annotation.</title>
        <authorList>
            <consortium name="The Broad Institute Genomics Platform"/>
            <consortium name="The Broad Institute Genome Sequencing Center for Infectious Disease"/>
            <person name="Wu L."/>
            <person name="Ma J."/>
        </authorList>
    </citation>
    <scope>NUCLEOTIDE SEQUENCE [LARGE SCALE GENOMIC DNA]</scope>
    <source>
        <strain evidence="12">JCM 16673</strain>
    </source>
</reference>
<keyword evidence="3" id="KW-0678">Repressor</keyword>
<evidence type="ECO:0000256" key="9">
    <source>
        <dbReference type="SAM" id="MobiDB-lite"/>
    </source>
</evidence>
<accession>A0ABP7U1X8</accession>
<keyword evidence="4" id="KW-1005">Bacterial flagellum biogenesis</keyword>
<proteinExistence type="inferred from homology"/>
<dbReference type="Gene3D" id="6.10.140.30">
    <property type="entry name" value="Anti-sigma-28 factor FlgM"/>
    <property type="match status" value="1"/>
</dbReference>
<evidence type="ECO:0000256" key="6">
    <source>
        <dbReference type="ARBA" id="ARBA00023163"/>
    </source>
</evidence>
<evidence type="ECO:0000256" key="1">
    <source>
        <dbReference type="ARBA" id="ARBA00005322"/>
    </source>
</evidence>
<comment type="similarity">
    <text evidence="1">Belongs to the FlgM family.</text>
</comment>
<keyword evidence="6" id="KW-0804">Transcription</keyword>
<evidence type="ECO:0000256" key="4">
    <source>
        <dbReference type="ARBA" id="ARBA00022795"/>
    </source>
</evidence>
<evidence type="ECO:0000256" key="7">
    <source>
        <dbReference type="ARBA" id="ARBA00024739"/>
    </source>
</evidence>
<evidence type="ECO:0000313" key="11">
    <source>
        <dbReference type="EMBL" id="GAA4034367.1"/>
    </source>
</evidence>
<dbReference type="Proteomes" id="UP001501353">
    <property type="component" value="Unassembled WGS sequence"/>
</dbReference>
<comment type="function">
    <text evidence="7">Responsible for the coupling of flagellin expression to flagellar assembly by preventing expression of the flagellin genes when a component of the middle class of proteins is defective. It negatively regulates flagellar genes by inhibiting the activity of FliA by directly binding to FliA.</text>
</comment>
<comment type="caution">
    <text evidence="11">The sequence shown here is derived from an EMBL/GenBank/DDBJ whole genome shotgun (WGS) entry which is preliminary data.</text>
</comment>
<keyword evidence="5" id="KW-0805">Transcription regulation</keyword>
<dbReference type="InterPro" id="IPR035890">
    <property type="entry name" value="Anti-sigma-28_factor_FlgM_sf"/>
</dbReference>
<evidence type="ECO:0000259" key="10">
    <source>
        <dbReference type="Pfam" id="PF04316"/>
    </source>
</evidence>
<dbReference type="InterPro" id="IPR007412">
    <property type="entry name" value="FlgM"/>
</dbReference>
<feature type="domain" description="Anti-sigma-28 factor FlgM C-terminal" evidence="10">
    <location>
        <begin position="43"/>
        <end position="90"/>
    </location>
</feature>
<dbReference type="NCBIfam" id="TIGR03824">
    <property type="entry name" value="FlgM_jcvi"/>
    <property type="match status" value="1"/>
</dbReference>
<dbReference type="EMBL" id="BAAAZE010000016">
    <property type="protein sequence ID" value="GAA4034367.1"/>
    <property type="molecule type" value="Genomic_DNA"/>
</dbReference>
<dbReference type="RefSeq" id="WP_344765711.1">
    <property type="nucleotide sequence ID" value="NZ_BAAAZE010000016.1"/>
</dbReference>
<protein>
    <recommendedName>
        <fullName evidence="2">Negative regulator of flagellin synthesis</fullName>
    </recommendedName>
    <alternativeName>
        <fullName evidence="8">Anti-sigma-28 factor</fullName>
    </alternativeName>
</protein>
<feature type="compositionally biased region" description="Low complexity" evidence="9">
    <location>
        <begin position="18"/>
        <end position="43"/>
    </location>
</feature>
<sequence length="101" mass="10309">MKIDDSFKKTGSVGVTPTSTKASSSKGAEKSATVSTNTATASDSVKISAQAQALSGNSTFDVKKVNEIKAAIASGTFQVNPEKVANGLIDTVKDLLSSRKG</sequence>
<evidence type="ECO:0000256" key="2">
    <source>
        <dbReference type="ARBA" id="ARBA00017823"/>
    </source>
</evidence>
<evidence type="ECO:0000256" key="5">
    <source>
        <dbReference type="ARBA" id="ARBA00023015"/>
    </source>
</evidence>
<feature type="region of interest" description="Disordered" evidence="9">
    <location>
        <begin position="1"/>
        <end position="43"/>
    </location>
</feature>
<name>A0ABP7U1X8_9BURK</name>